<dbReference type="HOGENOM" id="CLU_029475_0_1_1"/>
<feature type="compositionally biased region" description="Polar residues" evidence="7">
    <location>
        <begin position="18"/>
        <end position="33"/>
    </location>
</feature>
<dbReference type="GO" id="GO:0006355">
    <property type="term" value="P:regulation of DNA-templated transcription"/>
    <property type="evidence" value="ECO:0007669"/>
    <property type="project" value="InterPro"/>
</dbReference>
<organism evidence="9">
    <name type="scientific">Fusarium oxysporum f. sp. melonis 26406</name>
    <dbReference type="NCBI Taxonomy" id="1089452"/>
    <lineage>
        <taxon>Eukaryota</taxon>
        <taxon>Fungi</taxon>
        <taxon>Dikarya</taxon>
        <taxon>Ascomycota</taxon>
        <taxon>Pezizomycotina</taxon>
        <taxon>Sordariomycetes</taxon>
        <taxon>Hypocreomycetidae</taxon>
        <taxon>Hypocreales</taxon>
        <taxon>Nectriaceae</taxon>
        <taxon>Fusarium</taxon>
        <taxon>Fusarium oxysporum species complex</taxon>
    </lineage>
</organism>
<evidence type="ECO:0000313" key="9">
    <source>
        <dbReference type="EMBL" id="EXK26399.1"/>
    </source>
</evidence>
<dbReference type="SUPFAM" id="SSF57716">
    <property type="entry name" value="Glucocorticoid receptor-like (DNA-binding domain)"/>
    <property type="match status" value="1"/>
</dbReference>
<dbReference type="CDD" id="cd00202">
    <property type="entry name" value="ZnF_GATA"/>
    <property type="match status" value="1"/>
</dbReference>
<evidence type="ECO:0000259" key="8">
    <source>
        <dbReference type="PROSITE" id="PS50114"/>
    </source>
</evidence>
<name>W9Z3N9_FUSOX</name>
<dbReference type="AlphaFoldDB" id="W9Z3N9"/>
<accession>W9Z3N9</accession>
<evidence type="ECO:0000256" key="3">
    <source>
        <dbReference type="ARBA" id="ARBA00022833"/>
    </source>
</evidence>
<sequence>MVFSIEPRKQDDYHESPNRQSLPSISEVIQSTEPGPYTFKPPSSIQTGFSLSPPFTLVRQPLHKTEKHPFLQKLLPTSSFPLRQHALPVFSDLPRSPFTSLPSLLPASDCGQSPSAKAEIPLQHYHPEQQKTSEPHPPLSGVYAHPPPPSPLPVPVTYQPHQPRPGRQMPLPAYPTPPRHDYAPPAIYDAPVNRHVGSWNYQDSLTLISSSSRTILNCVEACNRISREQHGTHLIPERLPTEWELSDMLGNMELIKRSLEHVKDLVQTSIQNERTHEGVKMECLYRGENHAPISTHTIQPSFSITEIKKQRARTARPSRCRRCSRIDTPEWRRGPDGARTLCNACGLHYAKLKRKRQLKGGLSP</sequence>
<evidence type="ECO:0000256" key="4">
    <source>
        <dbReference type="ARBA" id="ARBA00023015"/>
    </source>
</evidence>
<evidence type="ECO:0000256" key="2">
    <source>
        <dbReference type="ARBA" id="ARBA00022771"/>
    </source>
</evidence>
<dbReference type="EMBL" id="JH659361">
    <property type="protein sequence ID" value="EXK26399.1"/>
    <property type="molecule type" value="Genomic_DNA"/>
</dbReference>
<keyword evidence="4" id="KW-0805">Transcription regulation</keyword>
<dbReference type="GO" id="GO:0043565">
    <property type="term" value="F:sequence-specific DNA binding"/>
    <property type="evidence" value="ECO:0007669"/>
    <property type="project" value="InterPro"/>
</dbReference>
<feature type="region of interest" description="Disordered" evidence="7">
    <location>
        <begin position="1"/>
        <end position="43"/>
    </location>
</feature>
<feature type="compositionally biased region" description="Basic and acidic residues" evidence="7">
    <location>
        <begin position="1"/>
        <end position="17"/>
    </location>
</feature>
<dbReference type="InterPro" id="IPR013088">
    <property type="entry name" value="Znf_NHR/GATA"/>
</dbReference>
<dbReference type="VEuPathDB" id="FungiDB:FOMG_17013"/>
<dbReference type="GO" id="GO:0008270">
    <property type="term" value="F:zinc ion binding"/>
    <property type="evidence" value="ECO:0007669"/>
    <property type="project" value="UniProtKB-KW"/>
</dbReference>
<keyword evidence="2 6" id="KW-0863">Zinc-finger</keyword>
<keyword evidence="3" id="KW-0862">Zinc</keyword>
<gene>
    <name evidence="9" type="ORF">FOMG_17013</name>
</gene>
<reference evidence="9" key="1">
    <citation type="submission" date="2012-04" db="EMBL/GenBank/DDBJ databases">
        <title>The Genome Sequence of Fusarium oxysporum melonis.</title>
        <authorList>
            <consortium name="The Broad Institute Genome Sequencing Platform"/>
            <person name="Ma L.-J."/>
            <person name="Gale L.R."/>
            <person name="Schwartz D.C."/>
            <person name="Zhou S."/>
            <person name="Corby-Kistler H."/>
            <person name="Young S.K."/>
            <person name="Zeng Q."/>
            <person name="Gargeya S."/>
            <person name="Fitzgerald M."/>
            <person name="Haas B."/>
            <person name="Abouelleil A."/>
            <person name="Alvarado L."/>
            <person name="Arachchi H.M."/>
            <person name="Berlin A."/>
            <person name="Brown A."/>
            <person name="Chapman S.B."/>
            <person name="Chen Z."/>
            <person name="Dunbar C."/>
            <person name="Freedman E."/>
            <person name="Gearin G."/>
            <person name="Goldberg J."/>
            <person name="Griggs A."/>
            <person name="Gujja S."/>
            <person name="Heiman D."/>
            <person name="Howarth C."/>
            <person name="Larson L."/>
            <person name="Lui A."/>
            <person name="MacDonald P.J.P."/>
            <person name="Montmayeur A."/>
            <person name="Murphy C."/>
            <person name="Neiman D."/>
            <person name="Pearson M."/>
            <person name="Priest M."/>
            <person name="Roberts A."/>
            <person name="Saif S."/>
            <person name="Shea T."/>
            <person name="Shenoy N."/>
            <person name="Sisk P."/>
            <person name="Stolte C."/>
            <person name="Sykes S."/>
            <person name="Wortman J."/>
            <person name="Nusbaum C."/>
            <person name="Birren B."/>
        </authorList>
    </citation>
    <scope>NUCLEOTIDE SEQUENCE</scope>
    <source>
        <strain evidence="9">26406</strain>
    </source>
</reference>
<protein>
    <recommendedName>
        <fullName evidence="8">GATA-type domain-containing protein</fullName>
    </recommendedName>
</protein>
<dbReference type="Pfam" id="PF00320">
    <property type="entry name" value="GATA"/>
    <property type="match status" value="1"/>
</dbReference>
<keyword evidence="1" id="KW-0479">Metal-binding</keyword>
<feature type="region of interest" description="Disordered" evidence="7">
    <location>
        <begin position="127"/>
        <end position="153"/>
    </location>
</feature>
<proteinExistence type="predicted"/>
<keyword evidence="5" id="KW-0804">Transcription</keyword>
<dbReference type="Proteomes" id="UP000030703">
    <property type="component" value="Unassembled WGS sequence"/>
</dbReference>
<dbReference type="Gene3D" id="3.30.50.10">
    <property type="entry name" value="Erythroid Transcription Factor GATA-1, subunit A"/>
    <property type="match status" value="1"/>
</dbReference>
<dbReference type="OrthoDB" id="2162994at2759"/>
<evidence type="ECO:0000256" key="5">
    <source>
        <dbReference type="ARBA" id="ARBA00023163"/>
    </source>
</evidence>
<feature type="domain" description="GATA-type" evidence="8">
    <location>
        <begin position="314"/>
        <end position="358"/>
    </location>
</feature>
<evidence type="ECO:0000256" key="7">
    <source>
        <dbReference type="SAM" id="MobiDB-lite"/>
    </source>
</evidence>
<evidence type="ECO:0000256" key="6">
    <source>
        <dbReference type="PROSITE-ProRule" id="PRU00094"/>
    </source>
</evidence>
<reference evidence="9" key="2">
    <citation type="submission" date="2012-05" db="EMBL/GenBank/DDBJ databases">
        <title>Annotation of the Genome Sequence of Fusarium oxysporum f. sp. melonis 26406.</title>
        <authorList>
            <consortium name="The Broad Institute Genomics Platform"/>
            <person name="Ma L.-J."/>
            <person name="Corby-Kistler H."/>
            <person name="Broz K."/>
            <person name="Gale L.R."/>
            <person name="Jonkers W."/>
            <person name="O'Donnell K."/>
            <person name="Ploetz R."/>
            <person name="Steinberg C."/>
            <person name="Schwartz D.C."/>
            <person name="VanEtten H."/>
            <person name="Zhou S."/>
            <person name="Young S.K."/>
            <person name="Zeng Q."/>
            <person name="Gargeya S."/>
            <person name="Fitzgerald M."/>
            <person name="Abouelleil A."/>
            <person name="Alvarado L."/>
            <person name="Chapman S.B."/>
            <person name="Gainer-Dewar J."/>
            <person name="Goldberg J."/>
            <person name="Griggs A."/>
            <person name="Gujja S."/>
            <person name="Hansen M."/>
            <person name="Howarth C."/>
            <person name="Imamovic A."/>
            <person name="Ireland A."/>
            <person name="Larimer J."/>
            <person name="McCowan C."/>
            <person name="Murphy C."/>
            <person name="Pearson M."/>
            <person name="Poon T.W."/>
            <person name="Priest M."/>
            <person name="Roberts A."/>
            <person name="Saif S."/>
            <person name="Shea T."/>
            <person name="Sykes S."/>
            <person name="Wortman J."/>
            <person name="Nusbaum C."/>
            <person name="Birren B."/>
        </authorList>
    </citation>
    <scope>NUCLEOTIDE SEQUENCE</scope>
    <source>
        <strain evidence="9">26406</strain>
    </source>
</reference>
<dbReference type="InterPro" id="IPR000679">
    <property type="entry name" value="Znf_GATA"/>
</dbReference>
<dbReference type="SMART" id="SM00401">
    <property type="entry name" value="ZnF_GATA"/>
    <property type="match status" value="1"/>
</dbReference>
<dbReference type="PROSITE" id="PS50114">
    <property type="entry name" value="GATA_ZN_FINGER_2"/>
    <property type="match status" value="1"/>
</dbReference>
<evidence type="ECO:0000256" key="1">
    <source>
        <dbReference type="ARBA" id="ARBA00022723"/>
    </source>
</evidence>
<dbReference type="PANTHER" id="PTHR47172">
    <property type="entry name" value="OS01G0976800 PROTEIN"/>
    <property type="match status" value="1"/>
</dbReference>
<dbReference type="PANTHER" id="PTHR47172:SF24">
    <property type="entry name" value="GATA ZINC FINGER DOMAIN-CONTAINING PROTEIN 14-RELATED"/>
    <property type="match status" value="1"/>
</dbReference>